<keyword evidence="2" id="KW-0343">GTPase activation</keyword>
<dbReference type="FunFam" id="1.10.555.10:FF:000046">
    <property type="entry name" value="Rho GTPase-activating protein 5"/>
    <property type="match status" value="1"/>
</dbReference>
<evidence type="ECO:0000256" key="1">
    <source>
        <dbReference type="ARBA" id="ARBA00008668"/>
    </source>
</evidence>
<dbReference type="Pfam" id="PF00657">
    <property type="entry name" value="Lipase_GDSL"/>
    <property type="match status" value="1"/>
</dbReference>
<dbReference type="InterPro" id="IPR036514">
    <property type="entry name" value="SGNH_hydro_sf"/>
</dbReference>
<feature type="region of interest" description="Disordered" evidence="3">
    <location>
        <begin position="80"/>
        <end position="100"/>
    </location>
</feature>
<name>A0A5J9TXG1_9POAL</name>
<evidence type="ECO:0000313" key="7">
    <source>
        <dbReference type="Proteomes" id="UP000324897"/>
    </source>
</evidence>
<feature type="domain" description="CRIB" evidence="4">
    <location>
        <begin position="98"/>
        <end position="111"/>
    </location>
</feature>
<dbReference type="SUPFAM" id="SSF48350">
    <property type="entry name" value="GTPase activation domain, GAP"/>
    <property type="match status" value="1"/>
</dbReference>
<dbReference type="Gramene" id="TVU16074">
    <property type="protein sequence ID" value="TVU16074"/>
    <property type="gene ID" value="EJB05_39622"/>
</dbReference>
<dbReference type="CDD" id="cd01837">
    <property type="entry name" value="SGNH_plant_lipase_like"/>
    <property type="match status" value="1"/>
</dbReference>
<reference evidence="6 7" key="1">
    <citation type="journal article" date="2019" name="Sci. Rep.">
        <title>A high-quality genome of Eragrostis curvula grass provides insights into Poaceae evolution and supports new strategies to enhance forage quality.</title>
        <authorList>
            <person name="Carballo J."/>
            <person name="Santos B.A.C.M."/>
            <person name="Zappacosta D."/>
            <person name="Garbus I."/>
            <person name="Selva J.P."/>
            <person name="Gallo C.A."/>
            <person name="Diaz A."/>
            <person name="Albertini E."/>
            <person name="Caccamo M."/>
            <person name="Echenique V."/>
        </authorList>
    </citation>
    <scope>NUCLEOTIDE SEQUENCE [LARGE SCALE GENOMIC DNA]</scope>
    <source>
        <strain evidence="7">cv. Victoria</strain>
        <tissue evidence="6">Leaf</tissue>
    </source>
</reference>
<comment type="similarity">
    <text evidence="1">Belongs to the 'GDSL' lipolytic enzyme family.</text>
</comment>
<dbReference type="PROSITE" id="PS50108">
    <property type="entry name" value="CRIB"/>
    <property type="match status" value="1"/>
</dbReference>
<dbReference type="EMBL" id="RWGY01000031">
    <property type="protein sequence ID" value="TVU16074.1"/>
    <property type="molecule type" value="Genomic_DNA"/>
</dbReference>
<evidence type="ECO:0000313" key="6">
    <source>
        <dbReference type="EMBL" id="TVU16074.1"/>
    </source>
</evidence>
<evidence type="ECO:0008006" key="8">
    <source>
        <dbReference type="Google" id="ProtNLM"/>
    </source>
</evidence>
<dbReference type="InterPro" id="IPR044785">
    <property type="entry name" value="RopGAP1-5"/>
</dbReference>
<dbReference type="InterPro" id="IPR035669">
    <property type="entry name" value="SGNH_plant_lipase-like"/>
</dbReference>
<dbReference type="PANTHER" id="PTHR23177">
    <property type="entry name" value="MKIAA1688 PROTEIN"/>
    <property type="match status" value="1"/>
</dbReference>
<evidence type="ECO:0000259" key="5">
    <source>
        <dbReference type="PROSITE" id="PS50238"/>
    </source>
</evidence>
<dbReference type="PROSITE" id="PS01098">
    <property type="entry name" value="LIPASE_GDSL_SER"/>
    <property type="match status" value="1"/>
</dbReference>
<accession>A0A5J9TXG1</accession>
<dbReference type="SMART" id="SM00285">
    <property type="entry name" value="PBD"/>
    <property type="match status" value="1"/>
</dbReference>
<dbReference type="Pfam" id="PF00620">
    <property type="entry name" value="RhoGAP"/>
    <property type="match status" value="1"/>
</dbReference>
<dbReference type="CDD" id="cd00159">
    <property type="entry name" value="RhoGAP"/>
    <property type="match status" value="1"/>
</dbReference>
<feature type="region of interest" description="Disordered" evidence="3">
    <location>
        <begin position="1"/>
        <end position="52"/>
    </location>
</feature>
<dbReference type="InterPro" id="IPR008936">
    <property type="entry name" value="Rho_GTPase_activation_prot"/>
</dbReference>
<organism evidence="6 7">
    <name type="scientific">Eragrostis curvula</name>
    <name type="common">weeping love grass</name>
    <dbReference type="NCBI Taxonomy" id="38414"/>
    <lineage>
        <taxon>Eukaryota</taxon>
        <taxon>Viridiplantae</taxon>
        <taxon>Streptophyta</taxon>
        <taxon>Embryophyta</taxon>
        <taxon>Tracheophyta</taxon>
        <taxon>Spermatophyta</taxon>
        <taxon>Magnoliopsida</taxon>
        <taxon>Liliopsida</taxon>
        <taxon>Poales</taxon>
        <taxon>Poaceae</taxon>
        <taxon>PACMAD clade</taxon>
        <taxon>Chloridoideae</taxon>
        <taxon>Eragrostideae</taxon>
        <taxon>Eragrostidinae</taxon>
        <taxon>Eragrostis</taxon>
    </lineage>
</organism>
<evidence type="ECO:0000256" key="2">
    <source>
        <dbReference type="ARBA" id="ARBA00022468"/>
    </source>
</evidence>
<evidence type="ECO:0000259" key="4">
    <source>
        <dbReference type="PROSITE" id="PS50108"/>
    </source>
</evidence>
<dbReference type="CDD" id="cd00132">
    <property type="entry name" value="CRIB"/>
    <property type="match status" value="1"/>
</dbReference>
<dbReference type="Gene3D" id="3.40.50.1110">
    <property type="entry name" value="SGNH hydrolase"/>
    <property type="match status" value="1"/>
</dbReference>
<gene>
    <name evidence="6" type="ORF">EJB05_39622</name>
</gene>
<dbReference type="InterPro" id="IPR001087">
    <property type="entry name" value="GDSL"/>
</dbReference>
<dbReference type="GO" id="GO:0007165">
    <property type="term" value="P:signal transduction"/>
    <property type="evidence" value="ECO:0007669"/>
    <property type="project" value="InterPro"/>
</dbReference>
<dbReference type="Gene3D" id="1.10.555.10">
    <property type="entry name" value="Rho GTPase activation protein"/>
    <property type="match status" value="1"/>
</dbReference>
<feature type="compositionally biased region" description="Basic and acidic residues" evidence="3">
    <location>
        <begin position="380"/>
        <end position="389"/>
    </location>
</feature>
<sequence>MAPFQMRFGLQTSPARSDEEEDDEEEEEFEEDDEAESEEGAAGGSPPYMMRAGRGGGGGGLVGAVVGALRRSLVMCSVGAVGDDDDDDSEGEGEGIEIGRPTDVRHVSHVTFDRFGGFLGLPADLEPDVPRPTPSASVSIFGVSPTSLQCSYDQRGNSVPTILLMMQRNLYAREGLKIEGIFRINAENSEEVYVRNQLNSGVVPDEVDLHCLAGLIKAWFRELPAGILDALSPEQVMHCNTEEECALLASMLPPVEAALLDWAINLMADVVEHENYNKMNARNIAMVFAPNMTQMADPLTALIHAVQVMNFLKTLILKTLKERKEATGEVKALQSCSDSPSDRYEAHMSENLEKPFAISSQKEVDFHMIDRATSDQLLEPEKALDHDVQSRSYEPKTFGTDMDHKKIQNDVSLLGIDSKSQVNNSGKGFGNRNAEGLFDRFSFRKGVERLCRHPVFQLSRSMKKSGDVVVFDPPREARQAWICYNIANMYRFSQGREHVKDTSASAGDTCRNSTHANAKCIGDICNLRDVSGFQVHKHKMALPRALCCSSLLIALLLLVFPSAALPHAFFIFGDSLVDAGNNDYLVTLSKANSPPYGVDFTVSGGKPTGRFTNGMTIADVMGNGNYELDELFDSTPGLTLPSNTLSGEALGQKSFAPPYLAPNSSAEMASMGINFASGSSGIFDETGSYYIGRIPLSQQISYFEKTRAHILETLGEEAATDLFKNALFTVAAGSNDILEYLTPSIPFFGREKPDPSYFQDVLVSNLTFYLKRLNEMGARKIVVSDVGPLGCIPYVRALEFMPPGECSASANRVTEGYNKKLKAMVGKMNQEMGPESKFVYANTYGIVTEIIQRYSHYGFENALDPCCGGSFPPFLCIGMANSSFSLCKDRSKYVFWDAFHPTEAANFIVAGKLLDGDAAAASPINVRQLYQYQFK</sequence>
<evidence type="ECO:0000256" key="3">
    <source>
        <dbReference type="SAM" id="MobiDB-lite"/>
    </source>
</evidence>
<dbReference type="OrthoDB" id="1600564at2759"/>
<feature type="compositionally biased region" description="Acidic residues" evidence="3">
    <location>
        <begin position="82"/>
        <end position="95"/>
    </location>
</feature>
<dbReference type="GO" id="GO:0016298">
    <property type="term" value="F:lipase activity"/>
    <property type="evidence" value="ECO:0007669"/>
    <property type="project" value="InterPro"/>
</dbReference>
<dbReference type="GO" id="GO:0006629">
    <property type="term" value="P:lipid metabolic process"/>
    <property type="evidence" value="ECO:0007669"/>
    <property type="project" value="InterPro"/>
</dbReference>
<dbReference type="PANTHER" id="PTHR23177:SF82">
    <property type="entry name" value="OS04G0577200 PROTEIN"/>
    <property type="match status" value="1"/>
</dbReference>
<comment type="caution">
    <text evidence="6">The sequence shown here is derived from an EMBL/GenBank/DDBJ whole genome shotgun (WGS) entry which is preliminary data.</text>
</comment>
<dbReference type="Pfam" id="PF00786">
    <property type="entry name" value="PBD"/>
    <property type="match status" value="1"/>
</dbReference>
<feature type="region of interest" description="Disordered" evidence="3">
    <location>
        <begin position="380"/>
        <end position="401"/>
    </location>
</feature>
<proteinExistence type="inferred from homology"/>
<keyword evidence="7" id="KW-1185">Reference proteome</keyword>
<dbReference type="InterPro" id="IPR000095">
    <property type="entry name" value="CRIB_dom"/>
</dbReference>
<dbReference type="GO" id="GO:0005096">
    <property type="term" value="F:GTPase activator activity"/>
    <property type="evidence" value="ECO:0007669"/>
    <property type="project" value="UniProtKB-KW"/>
</dbReference>
<feature type="compositionally biased region" description="Acidic residues" evidence="3">
    <location>
        <begin position="18"/>
        <end position="39"/>
    </location>
</feature>
<dbReference type="InterPro" id="IPR000198">
    <property type="entry name" value="RhoGAP_dom"/>
</dbReference>
<feature type="domain" description="Rho-GAP" evidence="5">
    <location>
        <begin position="146"/>
        <end position="324"/>
    </location>
</feature>
<dbReference type="AlphaFoldDB" id="A0A5J9TXG1"/>
<protein>
    <recommendedName>
        <fullName evidence="8">Rho-GAP domain-containing protein</fullName>
    </recommendedName>
</protein>
<dbReference type="InterPro" id="IPR008265">
    <property type="entry name" value="Lipase_GDSL_AS"/>
</dbReference>
<dbReference type="Proteomes" id="UP000324897">
    <property type="component" value="Unassembled WGS sequence"/>
</dbReference>
<dbReference type="SMART" id="SM00324">
    <property type="entry name" value="RhoGAP"/>
    <property type="match status" value="1"/>
</dbReference>
<dbReference type="PROSITE" id="PS50238">
    <property type="entry name" value="RHOGAP"/>
    <property type="match status" value="1"/>
</dbReference>